<feature type="region of interest" description="Disordered" evidence="1">
    <location>
        <begin position="746"/>
        <end position="773"/>
    </location>
</feature>
<feature type="compositionally biased region" description="Polar residues" evidence="1">
    <location>
        <begin position="427"/>
        <end position="443"/>
    </location>
</feature>
<feature type="compositionally biased region" description="Low complexity" evidence="1">
    <location>
        <begin position="297"/>
        <end position="315"/>
    </location>
</feature>
<feature type="region of interest" description="Disordered" evidence="1">
    <location>
        <begin position="585"/>
        <end position="647"/>
    </location>
</feature>
<reference evidence="3" key="1">
    <citation type="journal article" date="2021" name="Elife">
        <title>Highly contiguous assemblies of 101 drosophilid genomes.</title>
        <authorList>
            <person name="Kim B.Y."/>
            <person name="Wang J.R."/>
            <person name="Miller D.E."/>
            <person name="Barmina O."/>
            <person name="Delaney E."/>
            <person name="Thompson A."/>
            <person name="Comeault A.A."/>
            <person name="Peede D."/>
            <person name="D'Agostino E.R."/>
            <person name="Pelaez J."/>
            <person name="Aguilar J.M."/>
            <person name="Haji D."/>
            <person name="Matsunaga T."/>
            <person name="Armstrong E.E."/>
            <person name="Zych M."/>
            <person name="Ogawa Y."/>
            <person name="Stamenkovic-Radak M."/>
            <person name="Jelic M."/>
            <person name="Veselinovic M.S."/>
            <person name="Tanaskovic M."/>
            <person name="Eric P."/>
            <person name="Gao J.J."/>
            <person name="Katoh T.K."/>
            <person name="Toda M.J."/>
            <person name="Watabe H."/>
            <person name="Watada M."/>
            <person name="Davis J.S."/>
            <person name="Moyle L.C."/>
            <person name="Manoli G."/>
            <person name="Bertolini E."/>
            <person name="Kostal V."/>
            <person name="Hawley R.S."/>
            <person name="Takahashi A."/>
            <person name="Jones C.D."/>
            <person name="Price D.K."/>
            <person name="Whiteman N."/>
            <person name="Kopp A."/>
            <person name="Matute D.R."/>
            <person name="Petrov D.A."/>
        </authorList>
    </citation>
    <scope>NUCLEOTIDE SEQUENCE [LARGE SCALE GENOMIC DNA]</scope>
</reference>
<protein>
    <submittedName>
        <fullName evidence="2">Uncharacterized protein</fullName>
    </submittedName>
</protein>
<evidence type="ECO:0000313" key="3">
    <source>
        <dbReference type="Proteomes" id="UP001652680"/>
    </source>
</evidence>
<feature type="compositionally biased region" description="Basic and acidic residues" evidence="1">
    <location>
        <begin position="755"/>
        <end position="764"/>
    </location>
</feature>
<feature type="compositionally biased region" description="Polar residues" evidence="1">
    <location>
        <begin position="616"/>
        <end position="630"/>
    </location>
</feature>
<organism evidence="2 3">
    <name type="scientific">Drosophila rhopaloa</name>
    <name type="common">Fruit fly</name>
    <dbReference type="NCBI Taxonomy" id="1041015"/>
    <lineage>
        <taxon>Eukaryota</taxon>
        <taxon>Metazoa</taxon>
        <taxon>Ecdysozoa</taxon>
        <taxon>Arthropoda</taxon>
        <taxon>Hexapoda</taxon>
        <taxon>Insecta</taxon>
        <taxon>Pterygota</taxon>
        <taxon>Neoptera</taxon>
        <taxon>Endopterygota</taxon>
        <taxon>Diptera</taxon>
        <taxon>Brachycera</taxon>
        <taxon>Muscomorpha</taxon>
        <taxon>Ephydroidea</taxon>
        <taxon>Drosophilidae</taxon>
        <taxon>Drosophila</taxon>
        <taxon>Sophophora</taxon>
    </lineage>
</organism>
<sequence length="859" mass="93715">MCDPCRLLRRCISCHGGCCCCPRPNCCVRSCSIDSRNCRVVFPGEFQKFSDMVPPSFLQKQKTPSKKKKRSKSCTACEDVCDDPCADKCTENCEHPRQTFQKRKNLDVEQNAERLGQDDGSGYGAIGPGFNGVPGAGFGFQPGQPTIIPCYGTYGPDGNPLIFGVPPPTQYGNFGIPGPFVLPVAQPSAVGQGDARNPRGPPAAGLPSKYLSRFNPCTGEIINCENQQNPAGKPVETRQGPSYNQFCQGLGTGFGPNSQYYPFNVGGQPIDPRQVVPNNSPASPQGGKSMGPTAFYNQQSQPLNFPPNNQNYPYNVDEGTLDSRQVPQSLSSAVQERQGANSSKHPRQRNESRIGRSDKPPELRKAPVNNQQSKAMEIGPNYQCYPNNVGERNLDPRALPKTKPSTSQEREGNNRKRNQSMGAPLNNHWQPESNMPYNQQSVGMGFDPSNQYYPYNVADCPLNATFVLDSSNAQPRQNNERSHSARPRNVSKERPEKSKNSKGLSSLKQSGKSLNDQPVKCYCTRFDPNNQYYPYYVTEEGDCPPSEKAKGPKECSELLNRVTDSCPPCDLQKWCHLLMPKGKRKTQVKPAAKKKNKKADTRLSLKSKSKMSVKSTNEVEASGTPKTSVTVEPASPIPEEPEPEDSGCPCGCNNLCPPSSPKPEMRSCSCSANIPAQNGANPAPCVSYPVNSGNTACCNTCPWSWYYSPCNGCYYYCANCCNGCRNCCNHCCSPCGRCCSSSCPAQMEKVPPKPKPKEKEKPDKSTASSRRNSAGMSVQFNVLNNPADSGIRRIQVTPPPVPFNCSMPSGSTIPGYGPIAPPQFNSPYSGHWEAGGVDINRANQCNNRSPLNISCMRHG</sequence>
<dbReference type="GeneID" id="108045601"/>
<name>A0ABM5HHK4_DRORH</name>
<dbReference type="EnsemblMetazoa" id="XM_017124969.2">
    <property type="protein sequence ID" value="XP_016980458.2"/>
    <property type="gene ID" value="LOC108045601"/>
</dbReference>
<dbReference type="Proteomes" id="UP001652680">
    <property type="component" value="Unassembled WGS sequence"/>
</dbReference>
<feature type="compositionally biased region" description="Basic and acidic residues" evidence="1">
    <location>
        <begin position="490"/>
        <end position="499"/>
    </location>
</feature>
<accession>A0ABM5HHK4</accession>
<evidence type="ECO:0000313" key="2">
    <source>
        <dbReference type="EnsemblMetazoa" id="XP_016980458.2"/>
    </source>
</evidence>
<dbReference type="RefSeq" id="XP_016980458.2">
    <property type="nucleotide sequence ID" value="XM_017124969.2"/>
</dbReference>
<feature type="region of interest" description="Disordered" evidence="1">
    <location>
        <begin position="260"/>
        <end position="443"/>
    </location>
</feature>
<feature type="compositionally biased region" description="Basic residues" evidence="1">
    <location>
        <begin position="585"/>
        <end position="597"/>
    </location>
</feature>
<feature type="compositionally biased region" description="Polar residues" evidence="1">
    <location>
        <begin position="322"/>
        <end position="343"/>
    </location>
</feature>
<proteinExistence type="predicted"/>
<reference evidence="2" key="2">
    <citation type="submission" date="2025-05" db="UniProtKB">
        <authorList>
            <consortium name="EnsemblMetazoa"/>
        </authorList>
    </citation>
    <scope>IDENTIFICATION</scope>
</reference>
<keyword evidence="3" id="KW-1185">Reference proteome</keyword>
<evidence type="ECO:0000256" key="1">
    <source>
        <dbReference type="SAM" id="MobiDB-lite"/>
    </source>
</evidence>
<feature type="region of interest" description="Disordered" evidence="1">
    <location>
        <begin position="472"/>
        <end position="514"/>
    </location>
</feature>
<feature type="compositionally biased region" description="Basic and acidic residues" evidence="1">
    <location>
        <begin position="348"/>
        <end position="365"/>
    </location>
</feature>
<feature type="compositionally biased region" description="Low complexity" evidence="1">
    <location>
        <begin position="501"/>
        <end position="514"/>
    </location>
</feature>